<dbReference type="PANTHER" id="PTHR35007">
    <property type="entry name" value="INTEGRAL MEMBRANE PROTEIN-RELATED"/>
    <property type="match status" value="1"/>
</dbReference>
<evidence type="ECO:0000313" key="3">
    <source>
        <dbReference type="Proteomes" id="UP000593998"/>
    </source>
</evidence>
<feature type="transmembrane region" description="Helical" evidence="1">
    <location>
        <begin position="247"/>
        <end position="264"/>
    </location>
</feature>
<reference evidence="2 3" key="1">
    <citation type="submission" date="2020-10" db="EMBL/GenBank/DDBJ databases">
        <title>Janibacter indicus TT2 genome sequence.</title>
        <authorList>
            <person name="Lee K."/>
            <person name="Ganzorig M."/>
        </authorList>
    </citation>
    <scope>NUCLEOTIDE SEQUENCE [LARGE SCALE GENOMIC DNA]</scope>
    <source>
        <strain evidence="2 3">TT2</strain>
    </source>
</reference>
<dbReference type="Proteomes" id="UP000593998">
    <property type="component" value="Chromosome"/>
</dbReference>
<feature type="transmembrane region" description="Helical" evidence="1">
    <location>
        <begin position="218"/>
        <end position="241"/>
    </location>
</feature>
<dbReference type="AlphaFoldDB" id="A0A7L9J4P1"/>
<evidence type="ECO:0000313" key="2">
    <source>
        <dbReference type="EMBL" id="QOK24167.1"/>
    </source>
</evidence>
<dbReference type="PANTHER" id="PTHR35007:SF3">
    <property type="entry name" value="POSSIBLE CONSERVED ALANINE RICH MEMBRANE PROTEIN"/>
    <property type="match status" value="1"/>
</dbReference>
<evidence type="ECO:0000256" key="1">
    <source>
        <dbReference type="SAM" id="Phobius"/>
    </source>
</evidence>
<organism evidence="2 3">
    <name type="scientific">Janibacter indicus</name>
    <dbReference type="NCBI Taxonomy" id="857417"/>
    <lineage>
        <taxon>Bacteria</taxon>
        <taxon>Bacillati</taxon>
        <taxon>Actinomycetota</taxon>
        <taxon>Actinomycetes</taxon>
        <taxon>Micrococcales</taxon>
        <taxon>Intrasporangiaceae</taxon>
        <taxon>Janibacter</taxon>
    </lineage>
</organism>
<keyword evidence="1" id="KW-1133">Transmembrane helix</keyword>
<evidence type="ECO:0008006" key="4">
    <source>
        <dbReference type="Google" id="ProtNLM"/>
    </source>
</evidence>
<proteinExistence type="predicted"/>
<feature type="transmembrane region" description="Helical" evidence="1">
    <location>
        <begin position="52"/>
        <end position="85"/>
    </location>
</feature>
<name>A0A7L9J4P1_9MICO</name>
<gene>
    <name evidence="2" type="ORF">IGS73_07360</name>
</gene>
<dbReference type="EMBL" id="CP062789">
    <property type="protein sequence ID" value="QOK24167.1"/>
    <property type="molecule type" value="Genomic_DNA"/>
</dbReference>
<sequence length="286" mass="30568">MTPAAFLVVSGVAVALAAAGLALAILRGVDVFGSAGQAGARGQTRFERRHALALAVGLLAWLLTSWPVLGLAFGAMVLLVPNLFLQRSETQIRNERLASLAAWTRRLADLMRSGGVTSLRDALIRTADTSPVLIRAQAQRMASRIGPQGADPALRAFADELDDPISDEIVMALLIRERQGGSGLPSLLDQLAETVDTQIENERAVDAERHRQVVVVRILLTIAVVMWIGAKWVGGSILAYYDSASGQVVLALILSVFVGAAVWVQQALDPIPRDRLLGETAQEQPS</sequence>
<dbReference type="RefSeq" id="WP_192911997.1">
    <property type="nucleotide sequence ID" value="NZ_CP062789.1"/>
</dbReference>
<keyword evidence="1" id="KW-0812">Transmembrane</keyword>
<accession>A0A7L9J4P1</accession>
<protein>
    <recommendedName>
        <fullName evidence="4">Type II secretion system protein GspF domain-containing protein</fullName>
    </recommendedName>
</protein>
<keyword evidence="1" id="KW-0472">Membrane</keyword>